<feature type="compositionally biased region" description="Polar residues" evidence="1">
    <location>
        <begin position="199"/>
        <end position="211"/>
    </location>
</feature>
<feature type="chain" id="PRO_5040350215" evidence="3">
    <location>
        <begin position="26"/>
        <end position="211"/>
    </location>
</feature>
<dbReference type="GeneID" id="71984475"/>
<evidence type="ECO:0000313" key="4">
    <source>
        <dbReference type="EMBL" id="UJO16988.1"/>
    </source>
</evidence>
<feature type="transmembrane region" description="Helical" evidence="2">
    <location>
        <begin position="66"/>
        <end position="86"/>
    </location>
</feature>
<dbReference type="AlphaFoldDB" id="A0A9Q8LI11"/>
<dbReference type="Proteomes" id="UP000756132">
    <property type="component" value="Chromosome 4"/>
</dbReference>
<keyword evidence="3" id="KW-0732">Signal</keyword>
<reference evidence="4" key="1">
    <citation type="submission" date="2021-12" db="EMBL/GenBank/DDBJ databases">
        <authorList>
            <person name="Zaccaron A."/>
            <person name="Stergiopoulos I."/>
        </authorList>
    </citation>
    <scope>NUCLEOTIDE SEQUENCE</scope>
    <source>
        <strain evidence="4">Race5_Kim</strain>
    </source>
</reference>
<evidence type="ECO:0000256" key="1">
    <source>
        <dbReference type="SAM" id="MobiDB-lite"/>
    </source>
</evidence>
<protein>
    <submittedName>
        <fullName evidence="4">Uncharacterized protein</fullName>
    </submittedName>
</protein>
<accession>A0A9Q8LI11</accession>
<keyword evidence="5" id="KW-1185">Reference proteome</keyword>
<feature type="compositionally biased region" description="Basic and acidic residues" evidence="1">
    <location>
        <begin position="130"/>
        <end position="140"/>
    </location>
</feature>
<dbReference type="OMA" id="STDETHD"/>
<evidence type="ECO:0000313" key="5">
    <source>
        <dbReference type="Proteomes" id="UP000756132"/>
    </source>
</evidence>
<dbReference type="KEGG" id="ffu:CLAFUR5_04597"/>
<evidence type="ECO:0000256" key="3">
    <source>
        <dbReference type="SAM" id="SignalP"/>
    </source>
</evidence>
<name>A0A9Q8LI11_PASFU</name>
<evidence type="ECO:0000256" key="2">
    <source>
        <dbReference type="SAM" id="Phobius"/>
    </source>
</evidence>
<gene>
    <name evidence="4" type="ORF">CLAFUR5_04597</name>
</gene>
<reference evidence="4" key="2">
    <citation type="journal article" date="2022" name="Microb. Genom.">
        <title>A chromosome-scale genome assembly of the tomato pathogen Cladosporium fulvum reveals a compartmentalized genome architecture and the presence of a dispensable chromosome.</title>
        <authorList>
            <person name="Zaccaron A.Z."/>
            <person name="Chen L.H."/>
            <person name="Samaras A."/>
            <person name="Stergiopoulos I."/>
        </authorList>
    </citation>
    <scope>NUCLEOTIDE SEQUENCE</scope>
    <source>
        <strain evidence="4">Race5_Kim</strain>
    </source>
</reference>
<organism evidence="4 5">
    <name type="scientific">Passalora fulva</name>
    <name type="common">Tomato leaf mold</name>
    <name type="synonym">Cladosporium fulvum</name>
    <dbReference type="NCBI Taxonomy" id="5499"/>
    <lineage>
        <taxon>Eukaryota</taxon>
        <taxon>Fungi</taxon>
        <taxon>Dikarya</taxon>
        <taxon>Ascomycota</taxon>
        <taxon>Pezizomycotina</taxon>
        <taxon>Dothideomycetes</taxon>
        <taxon>Dothideomycetidae</taxon>
        <taxon>Mycosphaerellales</taxon>
        <taxon>Mycosphaerellaceae</taxon>
        <taxon>Fulvia</taxon>
    </lineage>
</organism>
<proteinExistence type="predicted"/>
<feature type="signal peptide" evidence="3">
    <location>
        <begin position="1"/>
        <end position="25"/>
    </location>
</feature>
<keyword evidence="2" id="KW-1133">Transmembrane helix</keyword>
<dbReference type="OrthoDB" id="4775599at2759"/>
<dbReference type="EMBL" id="CP090166">
    <property type="protein sequence ID" value="UJO16988.1"/>
    <property type="molecule type" value="Genomic_DNA"/>
</dbReference>
<dbReference type="RefSeq" id="XP_047761354.1">
    <property type="nucleotide sequence ID" value="XM_047903745.1"/>
</dbReference>
<keyword evidence="2" id="KW-0812">Transmembrane</keyword>
<sequence length="211" mass="23369">MTSLTIRSSFTTLAILALSATFTLAQIGTDTTSPAETDPADAGFNKIDTHNDDNDDTRDTVGLVNYYFVFLALVVCIAGVAAYLMYKRKQKYGAFLRNRRGSALERDVGSYDARARRRYWQGRWRSTDYSREEGLNEHGEAPPPYMPKTREEEANPHGLTVPMQTLSRDEAGLNKPPDYYSANPQPVEHGAQSAGAGASTPSQPAQSHLYR</sequence>
<feature type="region of interest" description="Disordered" evidence="1">
    <location>
        <begin position="130"/>
        <end position="211"/>
    </location>
</feature>
<keyword evidence="2" id="KW-0472">Membrane</keyword>